<dbReference type="EMBL" id="AFRT01003716">
    <property type="protein sequence ID" value="ELU36305.1"/>
    <property type="molecule type" value="Genomic_DNA"/>
</dbReference>
<reference evidence="2 3" key="1">
    <citation type="journal article" date="2013" name="Nat. Commun.">
        <title>The evolution and pathogenic mechanisms of the rice sheath blight pathogen.</title>
        <authorList>
            <person name="Zheng A."/>
            <person name="Lin R."/>
            <person name="Xu L."/>
            <person name="Qin P."/>
            <person name="Tang C."/>
            <person name="Ai P."/>
            <person name="Zhang D."/>
            <person name="Liu Y."/>
            <person name="Sun Z."/>
            <person name="Feng H."/>
            <person name="Wang Y."/>
            <person name="Chen Y."/>
            <person name="Liang X."/>
            <person name="Fu R."/>
            <person name="Li Q."/>
            <person name="Zhang J."/>
            <person name="Yu X."/>
            <person name="Xie Z."/>
            <person name="Ding L."/>
            <person name="Guan P."/>
            <person name="Tang J."/>
            <person name="Liang Y."/>
            <person name="Wang S."/>
            <person name="Deng Q."/>
            <person name="Li S."/>
            <person name="Zhu J."/>
            <person name="Wang L."/>
            <person name="Liu H."/>
            <person name="Li P."/>
        </authorList>
    </citation>
    <scope>NUCLEOTIDE SEQUENCE [LARGE SCALE GENOMIC DNA]</scope>
    <source>
        <strain evidence="3">AG-1 IA</strain>
    </source>
</reference>
<organism evidence="2 3">
    <name type="scientific">Thanatephorus cucumeris (strain AG1-IA)</name>
    <name type="common">Rice sheath blight fungus</name>
    <name type="synonym">Rhizoctonia solani</name>
    <dbReference type="NCBI Taxonomy" id="983506"/>
    <lineage>
        <taxon>Eukaryota</taxon>
        <taxon>Fungi</taxon>
        <taxon>Dikarya</taxon>
        <taxon>Basidiomycota</taxon>
        <taxon>Agaricomycotina</taxon>
        <taxon>Agaricomycetes</taxon>
        <taxon>Cantharellales</taxon>
        <taxon>Ceratobasidiaceae</taxon>
        <taxon>Rhizoctonia</taxon>
        <taxon>Rhizoctonia solani AG-1</taxon>
    </lineage>
</organism>
<name>L8WEF3_THACA</name>
<evidence type="ECO:0000313" key="3">
    <source>
        <dbReference type="Proteomes" id="UP000011668"/>
    </source>
</evidence>
<dbReference type="AlphaFoldDB" id="L8WEF3"/>
<feature type="compositionally biased region" description="Basic and acidic residues" evidence="1">
    <location>
        <begin position="34"/>
        <end position="43"/>
    </location>
</feature>
<gene>
    <name evidence="2" type="ORF">AG1IA_09665</name>
</gene>
<dbReference type="PRINTS" id="PR01217">
    <property type="entry name" value="PRICHEXTENSN"/>
</dbReference>
<feature type="compositionally biased region" description="Low complexity" evidence="1">
    <location>
        <begin position="232"/>
        <end position="241"/>
    </location>
</feature>
<dbReference type="OMA" id="DAHDTEC"/>
<comment type="caution">
    <text evidence="2">The sequence shown here is derived from an EMBL/GenBank/DDBJ whole genome shotgun (WGS) entry which is preliminary data.</text>
</comment>
<accession>L8WEF3</accession>
<proteinExistence type="predicted"/>
<feature type="compositionally biased region" description="Low complexity" evidence="1">
    <location>
        <begin position="313"/>
        <end position="323"/>
    </location>
</feature>
<feature type="compositionally biased region" description="Basic and acidic residues" evidence="1">
    <location>
        <begin position="99"/>
        <end position="113"/>
    </location>
</feature>
<feature type="compositionally biased region" description="Polar residues" evidence="1">
    <location>
        <begin position="137"/>
        <end position="150"/>
    </location>
</feature>
<feature type="region of interest" description="Disordered" evidence="1">
    <location>
        <begin position="29"/>
        <end position="391"/>
    </location>
</feature>
<feature type="compositionally biased region" description="Polar residues" evidence="1">
    <location>
        <begin position="477"/>
        <end position="487"/>
    </location>
</feature>
<keyword evidence="3" id="KW-1185">Reference proteome</keyword>
<feature type="region of interest" description="Disordered" evidence="1">
    <location>
        <begin position="405"/>
        <end position="495"/>
    </location>
</feature>
<dbReference type="Proteomes" id="UP000011668">
    <property type="component" value="Unassembled WGS sequence"/>
</dbReference>
<protein>
    <submittedName>
        <fullName evidence="2">Uncharacterized protein</fullName>
    </submittedName>
</protein>
<feature type="compositionally biased region" description="Low complexity" evidence="1">
    <location>
        <begin position="174"/>
        <end position="193"/>
    </location>
</feature>
<feature type="compositionally biased region" description="Low complexity" evidence="1">
    <location>
        <begin position="202"/>
        <end position="223"/>
    </location>
</feature>
<dbReference type="OrthoDB" id="3358861at2759"/>
<sequence length="495" mass="51973">MVVENEGGVGRTWEDDVDPEILRAVERMGMVVPVKEERQRQEVLRNTPPTPPDTVSSSSPARLPDVKIIEATPQKTKGKGKKKTKRTKRDEDVGQSDQPVRRSERGGPGRADDDTVVLAPTPTASARVPEPAPKVISSETSTKAIPSQPSARAIHSDTVPRAVSPRPASPAPASPVVAPRIASPAPRAVSPSPRDAPPAPVPAHRVASPSPAPAPRVASPGPSHIKPTSPVLAPTSTLSAPAPVPASVPQPTMLQIAHAPVPAHELSRPLSPISPVSILRTSSSSAPPGDPRGNDVNPDTFPALRLAAGIQDSSSSLPPSSSSKPIANEVETLSPEGIFQTSQGVATKEPQAPSTAYNTPRPPPSLLEAAETADSPVVLDDTPAPEVPKAPLLLEVPKAASVLGSPKEATPSLLDTPKAPSTVFETPRAPPNVLDTPKAALYSPALHPESVYQTTRRPGWYNPRVLGRPNRPKRNLSSRPNPPTSRNLPRPSKRD</sequence>
<dbReference type="STRING" id="983506.L8WEF3"/>
<evidence type="ECO:0000256" key="1">
    <source>
        <dbReference type="SAM" id="MobiDB-lite"/>
    </source>
</evidence>
<feature type="compositionally biased region" description="Basic residues" evidence="1">
    <location>
        <begin position="76"/>
        <end position="87"/>
    </location>
</feature>
<evidence type="ECO:0000313" key="2">
    <source>
        <dbReference type="EMBL" id="ELU36305.1"/>
    </source>
</evidence>
<dbReference type="HOGENOM" id="CLU_551166_0_0_1"/>